<dbReference type="Gene3D" id="2.60.40.10">
    <property type="entry name" value="Immunoglobulins"/>
    <property type="match status" value="1"/>
</dbReference>
<dbReference type="InterPro" id="IPR035986">
    <property type="entry name" value="PKD_dom_sf"/>
</dbReference>
<sequence length="303" mass="33026">MKRTIGLLAVLALASALTPGTTWASARLTLGAQAGTTAEGTNDPIPPVSGKRNKDHVTLDSSRKDIDRRLTMGDLEKKATPKPKPPKPYKPKRSKDQLTTQISDPSDVRLNIGICGRVQSDGSVPGPDWCQPVVPDERKASIKRIPRPVTPRPEDVTWEQVRSETKNVMFPGLSVKVQPNGRTLVNLDTIVYTDESRMVTSTVTLLGFPVLVQATPLTYTWSFGDGSPALTTSTPGKPYPSKEITHKYMKRGTANLTLTTNYSARFNVANTGWQYIDETIPVTGPATSLQIREAIPVLVDPGR</sequence>
<dbReference type="SUPFAM" id="SSF49299">
    <property type="entry name" value="PKD domain"/>
    <property type="match status" value="1"/>
</dbReference>
<keyword evidence="2" id="KW-0732">Signal</keyword>
<feature type="compositionally biased region" description="Basic and acidic residues" evidence="1">
    <location>
        <begin position="55"/>
        <end position="79"/>
    </location>
</feature>
<reference evidence="4 5" key="1">
    <citation type="submission" date="2019-02" db="EMBL/GenBank/DDBJ databases">
        <title>Kribbella capetownensis sp. nov. and Kribbella speibonae sp. nov., isolated from soil.</title>
        <authorList>
            <person name="Curtis S.M."/>
            <person name="Norton I."/>
            <person name="Everest G.J."/>
            <person name="Meyers P.R."/>
        </authorList>
    </citation>
    <scope>NUCLEOTIDE SEQUENCE [LARGE SCALE GENOMIC DNA]</scope>
    <source>
        <strain evidence="4 5">SK5</strain>
    </source>
</reference>
<feature type="signal peptide" evidence="2">
    <location>
        <begin position="1"/>
        <end position="24"/>
    </location>
</feature>
<organism evidence="4 5">
    <name type="scientific">Kribbella speibonae</name>
    <dbReference type="NCBI Taxonomy" id="1572660"/>
    <lineage>
        <taxon>Bacteria</taxon>
        <taxon>Bacillati</taxon>
        <taxon>Actinomycetota</taxon>
        <taxon>Actinomycetes</taxon>
        <taxon>Propionibacteriales</taxon>
        <taxon>Kribbellaceae</taxon>
        <taxon>Kribbella</taxon>
    </lineage>
</organism>
<dbReference type="InterPro" id="IPR000601">
    <property type="entry name" value="PKD_dom"/>
</dbReference>
<accession>A0ABY2AI46</accession>
<feature type="region of interest" description="Disordered" evidence="1">
    <location>
        <begin position="35"/>
        <end position="103"/>
    </location>
</feature>
<keyword evidence="5" id="KW-1185">Reference proteome</keyword>
<dbReference type="InterPro" id="IPR013783">
    <property type="entry name" value="Ig-like_fold"/>
</dbReference>
<dbReference type="EMBL" id="SJJY01000001">
    <property type="protein sequence ID" value="TCC27986.1"/>
    <property type="molecule type" value="Genomic_DNA"/>
</dbReference>
<dbReference type="RefSeq" id="WP_131460649.1">
    <property type="nucleotide sequence ID" value="NZ_SJJY01000001.1"/>
</dbReference>
<evidence type="ECO:0000256" key="1">
    <source>
        <dbReference type="SAM" id="MobiDB-lite"/>
    </source>
</evidence>
<feature type="domain" description="PKD" evidence="3">
    <location>
        <begin position="215"/>
        <end position="261"/>
    </location>
</feature>
<comment type="caution">
    <text evidence="4">The sequence shown here is derived from an EMBL/GenBank/DDBJ whole genome shotgun (WGS) entry which is preliminary data.</text>
</comment>
<name>A0ABY2AI46_9ACTN</name>
<dbReference type="PROSITE" id="PS50093">
    <property type="entry name" value="PKD"/>
    <property type="match status" value="1"/>
</dbReference>
<proteinExistence type="predicted"/>
<evidence type="ECO:0000256" key="2">
    <source>
        <dbReference type="SAM" id="SignalP"/>
    </source>
</evidence>
<dbReference type="Pfam" id="PF00801">
    <property type="entry name" value="PKD"/>
    <property type="match status" value="1"/>
</dbReference>
<gene>
    <name evidence="4" type="ORF">E0H58_08660</name>
</gene>
<evidence type="ECO:0000259" key="3">
    <source>
        <dbReference type="PROSITE" id="PS50093"/>
    </source>
</evidence>
<dbReference type="CDD" id="cd00146">
    <property type="entry name" value="PKD"/>
    <property type="match status" value="1"/>
</dbReference>
<feature type="chain" id="PRO_5046681619" evidence="2">
    <location>
        <begin position="25"/>
        <end position="303"/>
    </location>
</feature>
<feature type="compositionally biased region" description="Basic residues" evidence="1">
    <location>
        <begin position="80"/>
        <end position="93"/>
    </location>
</feature>
<evidence type="ECO:0000313" key="4">
    <source>
        <dbReference type="EMBL" id="TCC27986.1"/>
    </source>
</evidence>
<evidence type="ECO:0000313" key="5">
    <source>
        <dbReference type="Proteomes" id="UP000292385"/>
    </source>
</evidence>
<protein>
    <submittedName>
        <fullName evidence="4">PKD domain-containing protein</fullName>
    </submittedName>
</protein>
<dbReference type="Proteomes" id="UP000292385">
    <property type="component" value="Unassembled WGS sequence"/>
</dbReference>